<evidence type="ECO:0000313" key="2">
    <source>
        <dbReference type="Proteomes" id="UP000828048"/>
    </source>
</evidence>
<comment type="caution">
    <text evidence="1">The sequence shown here is derived from an EMBL/GenBank/DDBJ whole genome shotgun (WGS) entry which is preliminary data.</text>
</comment>
<evidence type="ECO:0000313" key="1">
    <source>
        <dbReference type="EMBL" id="KAH7850629.1"/>
    </source>
</evidence>
<dbReference type="Proteomes" id="UP000828048">
    <property type="component" value="Chromosome 8"/>
</dbReference>
<organism evidence="1 2">
    <name type="scientific">Vaccinium darrowii</name>
    <dbReference type="NCBI Taxonomy" id="229202"/>
    <lineage>
        <taxon>Eukaryota</taxon>
        <taxon>Viridiplantae</taxon>
        <taxon>Streptophyta</taxon>
        <taxon>Embryophyta</taxon>
        <taxon>Tracheophyta</taxon>
        <taxon>Spermatophyta</taxon>
        <taxon>Magnoliopsida</taxon>
        <taxon>eudicotyledons</taxon>
        <taxon>Gunneridae</taxon>
        <taxon>Pentapetalae</taxon>
        <taxon>asterids</taxon>
        <taxon>Ericales</taxon>
        <taxon>Ericaceae</taxon>
        <taxon>Vaccinioideae</taxon>
        <taxon>Vaccinieae</taxon>
        <taxon>Vaccinium</taxon>
    </lineage>
</organism>
<keyword evidence="2" id="KW-1185">Reference proteome</keyword>
<gene>
    <name evidence="1" type="ORF">Vadar_000638</name>
</gene>
<accession>A0ACB7YCB4</accession>
<sequence length="85" mass="9631">MMQQQQALMQQSLYHPGLLAPPPQIEPILYGNLPPGFDSSTCSSVFNSEEDRNKMVLELIIFKDNKTRNSLVKKAQDKYCDGKKS</sequence>
<name>A0ACB7YCB4_9ERIC</name>
<dbReference type="EMBL" id="CM037158">
    <property type="protein sequence ID" value="KAH7850629.1"/>
    <property type="molecule type" value="Genomic_DNA"/>
</dbReference>
<protein>
    <submittedName>
        <fullName evidence="1">Uncharacterized protein</fullName>
    </submittedName>
</protein>
<reference evidence="1 2" key="1">
    <citation type="journal article" date="2021" name="Hortic Res">
        <title>High-quality reference genome and annotation aids understanding of berry development for evergreen blueberry (Vaccinium darrowii).</title>
        <authorList>
            <person name="Yu J."/>
            <person name="Hulse-Kemp A.M."/>
            <person name="Babiker E."/>
            <person name="Staton M."/>
        </authorList>
    </citation>
    <scope>NUCLEOTIDE SEQUENCE [LARGE SCALE GENOMIC DNA]</scope>
    <source>
        <strain evidence="2">cv. NJ 8807/NJ 8810</strain>
        <tissue evidence="1">Young leaf</tissue>
    </source>
</reference>
<proteinExistence type="predicted"/>